<name>A0A430UQX1_THESC</name>
<accession>A0A430UQX1</accession>
<dbReference type="AlphaFoldDB" id="A0A430UQX1"/>
<organism evidence="1 2">
    <name type="scientific">Thermus scotoductus</name>
    <dbReference type="NCBI Taxonomy" id="37636"/>
    <lineage>
        <taxon>Bacteria</taxon>
        <taxon>Thermotogati</taxon>
        <taxon>Deinococcota</taxon>
        <taxon>Deinococci</taxon>
        <taxon>Thermales</taxon>
        <taxon>Thermaceae</taxon>
        <taxon>Thermus</taxon>
    </lineage>
</organism>
<comment type="caution">
    <text evidence="1">The sequence shown here is derived from an EMBL/GenBank/DDBJ whole genome shotgun (WGS) entry which is preliminary data.</text>
</comment>
<evidence type="ECO:0000313" key="1">
    <source>
        <dbReference type="EMBL" id="RTI10507.1"/>
    </source>
</evidence>
<dbReference type="EMBL" id="PEMJ01000379">
    <property type="protein sequence ID" value="RTI10507.1"/>
    <property type="molecule type" value="Genomic_DNA"/>
</dbReference>
<protein>
    <submittedName>
        <fullName evidence="1">Uncharacterized protein</fullName>
    </submittedName>
</protein>
<dbReference type="RefSeq" id="WP_126205330.1">
    <property type="nucleotide sequence ID" value="NZ_PEMJ01000379.1"/>
</dbReference>
<reference evidence="1 2" key="1">
    <citation type="journal article" date="2019" name="Extremophiles">
        <title>Biogeography of thermophiles and predominance of Thermus scotoductus in domestic water heaters.</title>
        <authorList>
            <person name="Wilpiszeski R.L."/>
            <person name="Zhang Z."/>
            <person name="House C.H."/>
        </authorList>
    </citation>
    <scope>NUCLEOTIDE SEQUENCE [LARGE SCALE GENOMIC DNA]</scope>
    <source>
        <strain evidence="1 2">14_S14</strain>
    </source>
</reference>
<evidence type="ECO:0000313" key="2">
    <source>
        <dbReference type="Proteomes" id="UP000287155"/>
    </source>
</evidence>
<sequence>MWADDLARDDLERLERARQAIDMWMAFLGERYGYEAHLGWNSVLERWEAVAVSPEGRMVGYGWGATRLEALRALAGDLGVEPPEVPGVSL</sequence>
<gene>
    <name evidence="1" type="ORF">CSW27_14215</name>
</gene>
<proteinExistence type="predicted"/>
<dbReference type="Proteomes" id="UP000287155">
    <property type="component" value="Unassembled WGS sequence"/>
</dbReference>